<feature type="compositionally biased region" description="Polar residues" evidence="2">
    <location>
        <begin position="271"/>
        <end position="283"/>
    </location>
</feature>
<protein>
    <submittedName>
        <fullName evidence="4">Uncharacterized protein</fullName>
    </submittedName>
</protein>
<feature type="compositionally biased region" description="Basic and acidic residues" evidence="2">
    <location>
        <begin position="290"/>
        <end position="301"/>
    </location>
</feature>
<evidence type="ECO:0000313" key="5">
    <source>
        <dbReference type="Proteomes" id="UP000271974"/>
    </source>
</evidence>
<accession>A0A433SQ02</accession>
<keyword evidence="3" id="KW-1133">Transmembrane helix</keyword>
<feature type="compositionally biased region" description="Polar residues" evidence="2">
    <location>
        <begin position="361"/>
        <end position="373"/>
    </location>
</feature>
<dbReference type="STRING" id="188477.A0A433SQ02"/>
<feature type="compositionally biased region" description="Basic and acidic residues" evidence="2">
    <location>
        <begin position="205"/>
        <end position="220"/>
    </location>
</feature>
<comment type="caution">
    <text evidence="4">The sequence shown here is derived from an EMBL/GenBank/DDBJ whole genome shotgun (WGS) entry which is preliminary data.</text>
</comment>
<keyword evidence="3" id="KW-0472">Membrane</keyword>
<name>A0A433SQ02_ELYCH</name>
<dbReference type="OrthoDB" id="10072022at2759"/>
<dbReference type="AlphaFoldDB" id="A0A433SQ02"/>
<dbReference type="EMBL" id="RQTK01001250">
    <property type="protein sequence ID" value="RUS71228.1"/>
    <property type="molecule type" value="Genomic_DNA"/>
</dbReference>
<feature type="compositionally biased region" description="Basic and acidic residues" evidence="2">
    <location>
        <begin position="438"/>
        <end position="449"/>
    </location>
</feature>
<evidence type="ECO:0000256" key="1">
    <source>
        <dbReference type="SAM" id="Coils"/>
    </source>
</evidence>
<evidence type="ECO:0000256" key="2">
    <source>
        <dbReference type="SAM" id="MobiDB-lite"/>
    </source>
</evidence>
<keyword evidence="5" id="KW-1185">Reference proteome</keyword>
<feature type="region of interest" description="Disordered" evidence="2">
    <location>
        <begin position="197"/>
        <end position="463"/>
    </location>
</feature>
<sequence length="463" mass="51434">MTTNSRAPQRAPTRTPPFVLVGILVVFSFLGYSYYSLSSSNGDLSNQLEAIRLEKRDTESKRSDLEKSMTSLKSQMSALQIESNQINSDCRAKDKEINSLKADIAQKVADEEKQKSLMERCDEKLSVVQKDLESTNAEKSNLQRTLDEEREKTASCSMEACQAPIQQVLRSASKLVGSSKMQEALAKDQLDADKLMEGINILAPADEKPKDKPQPDKPSDEVPDTNKTNFAKNDSNLKEPAGGNSINKESSKEEPKKPEADNAQAIDLPYQRNSRITSNQETVATGVFDRQVDEVSHHGEDGNGSFPQDSVDHAQRESEKNPEIVDSHMADNAPDVGLYDGDDDIDTEKNPQEEQEGFERQGSSVEQDKTNVQLDGKSKQFDADKNLLESLRGNKFEPKEESQGQGVPLREIPEVNPGTDHSQSLEGPKQAAFEDEGDMVRHFETKDNSKNSPEVIFQEPKDN</sequence>
<keyword evidence="3" id="KW-0812">Transmembrane</keyword>
<feature type="coiled-coil region" evidence="1">
    <location>
        <begin position="118"/>
        <end position="152"/>
    </location>
</feature>
<reference evidence="4 5" key="1">
    <citation type="submission" date="2019-01" db="EMBL/GenBank/DDBJ databases">
        <title>A draft genome assembly of the solar-powered sea slug Elysia chlorotica.</title>
        <authorList>
            <person name="Cai H."/>
            <person name="Li Q."/>
            <person name="Fang X."/>
            <person name="Li J."/>
            <person name="Curtis N.E."/>
            <person name="Altenburger A."/>
            <person name="Shibata T."/>
            <person name="Feng M."/>
            <person name="Maeda T."/>
            <person name="Schwartz J.A."/>
            <person name="Shigenobu S."/>
            <person name="Lundholm N."/>
            <person name="Nishiyama T."/>
            <person name="Yang H."/>
            <person name="Hasebe M."/>
            <person name="Li S."/>
            <person name="Pierce S.K."/>
            <person name="Wang J."/>
        </authorList>
    </citation>
    <scope>NUCLEOTIDE SEQUENCE [LARGE SCALE GENOMIC DNA]</scope>
    <source>
        <strain evidence="4">EC2010</strain>
        <tissue evidence="4">Whole organism of an adult</tissue>
    </source>
</reference>
<dbReference type="Gene3D" id="1.10.287.1490">
    <property type="match status" value="1"/>
</dbReference>
<evidence type="ECO:0000313" key="4">
    <source>
        <dbReference type="EMBL" id="RUS71228.1"/>
    </source>
</evidence>
<feature type="compositionally biased region" description="Basic and acidic residues" evidence="2">
    <location>
        <begin position="310"/>
        <end position="329"/>
    </location>
</feature>
<feature type="compositionally biased region" description="Polar residues" evidence="2">
    <location>
        <begin position="225"/>
        <end position="234"/>
    </location>
</feature>
<feature type="transmembrane region" description="Helical" evidence="3">
    <location>
        <begin position="18"/>
        <end position="37"/>
    </location>
</feature>
<dbReference type="Proteomes" id="UP000271974">
    <property type="component" value="Unassembled WGS sequence"/>
</dbReference>
<proteinExistence type="predicted"/>
<feature type="compositionally biased region" description="Basic and acidic residues" evidence="2">
    <location>
        <begin position="376"/>
        <end position="402"/>
    </location>
</feature>
<feature type="coiled-coil region" evidence="1">
    <location>
        <begin position="41"/>
        <end position="82"/>
    </location>
</feature>
<organism evidence="4 5">
    <name type="scientific">Elysia chlorotica</name>
    <name type="common">Eastern emerald elysia</name>
    <name type="synonym">Sea slug</name>
    <dbReference type="NCBI Taxonomy" id="188477"/>
    <lineage>
        <taxon>Eukaryota</taxon>
        <taxon>Metazoa</taxon>
        <taxon>Spiralia</taxon>
        <taxon>Lophotrochozoa</taxon>
        <taxon>Mollusca</taxon>
        <taxon>Gastropoda</taxon>
        <taxon>Heterobranchia</taxon>
        <taxon>Euthyneura</taxon>
        <taxon>Panpulmonata</taxon>
        <taxon>Sacoglossa</taxon>
        <taxon>Placobranchoidea</taxon>
        <taxon>Plakobranchidae</taxon>
        <taxon>Elysia</taxon>
    </lineage>
</organism>
<feature type="compositionally biased region" description="Basic and acidic residues" evidence="2">
    <location>
        <begin position="249"/>
        <end position="260"/>
    </location>
</feature>
<gene>
    <name evidence="4" type="ORF">EGW08_021009</name>
</gene>
<keyword evidence="1" id="KW-0175">Coiled coil</keyword>
<evidence type="ECO:0000256" key="3">
    <source>
        <dbReference type="SAM" id="Phobius"/>
    </source>
</evidence>